<dbReference type="EMBL" id="AYZQ01000002">
    <property type="protein sequence ID" value="KRM72175.1"/>
    <property type="molecule type" value="Genomic_DNA"/>
</dbReference>
<evidence type="ECO:0000256" key="5">
    <source>
        <dbReference type="ARBA" id="ARBA00023136"/>
    </source>
</evidence>
<evidence type="ECO:0000256" key="4">
    <source>
        <dbReference type="ARBA" id="ARBA00022989"/>
    </source>
</evidence>
<dbReference type="Pfam" id="PF02588">
    <property type="entry name" value="YitT_membrane"/>
    <property type="match status" value="1"/>
</dbReference>
<evidence type="ECO:0000256" key="2">
    <source>
        <dbReference type="ARBA" id="ARBA00022475"/>
    </source>
</evidence>
<dbReference type="InterPro" id="IPR015867">
    <property type="entry name" value="N-reg_PII/ATP_PRibTrfase_C"/>
</dbReference>
<dbReference type="Proteomes" id="UP000051672">
    <property type="component" value="Unassembled WGS sequence"/>
</dbReference>
<accession>A0A0R2AYY9</accession>
<proteinExistence type="predicted"/>
<dbReference type="STRING" id="1423727.FC34_GL001159"/>
<organism evidence="8 9">
    <name type="scientific">Lacticaseibacillus brantae DSM 23927</name>
    <dbReference type="NCBI Taxonomy" id="1423727"/>
    <lineage>
        <taxon>Bacteria</taxon>
        <taxon>Bacillati</taxon>
        <taxon>Bacillota</taxon>
        <taxon>Bacilli</taxon>
        <taxon>Lactobacillales</taxon>
        <taxon>Lactobacillaceae</taxon>
        <taxon>Lacticaseibacillus</taxon>
    </lineage>
</organism>
<dbReference type="Gene3D" id="3.30.70.120">
    <property type="match status" value="1"/>
</dbReference>
<keyword evidence="5 6" id="KW-0472">Membrane</keyword>
<dbReference type="PIRSF" id="PIRSF006483">
    <property type="entry name" value="Membrane_protein_YitT"/>
    <property type="match status" value="1"/>
</dbReference>
<evidence type="ECO:0000259" key="7">
    <source>
        <dbReference type="Pfam" id="PF10035"/>
    </source>
</evidence>
<dbReference type="InterPro" id="IPR003740">
    <property type="entry name" value="YitT"/>
</dbReference>
<dbReference type="InterPro" id="IPR019264">
    <property type="entry name" value="DUF2179"/>
</dbReference>
<protein>
    <submittedName>
        <fullName evidence="8">Integral membrane protein</fullName>
    </submittedName>
</protein>
<keyword evidence="2" id="KW-1003">Cell membrane</keyword>
<feature type="transmembrane region" description="Helical" evidence="6">
    <location>
        <begin position="114"/>
        <end position="133"/>
    </location>
</feature>
<evidence type="ECO:0000256" key="6">
    <source>
        <dbReference type="SAM" id="Phobius"/>
    </source>
</evidence>
<dbReference type="AlphaFoldDB" id="A0A0R2AYY9"/>
<feature type="domain" description="DUF2179" evidence="7">
    <location>
        <begin position="253"/>
        <end position="307"/>
    </location>
</feature>
<dbReference type="PATRIC" id="fig|1423727.3.peg.1176"/>
<comment type="caution">
    <text evidence="8">The sequence shown here is derived from an EMBL/GenBank/DDBJ whole genome shotgun (WGS) entry which is preliminary data.</text>
</comment>
<evidence type="ECO:0000313" key="8">
    <source>
        <dbReference type="EMBL" id="KRM72175.1"/>
    </source>
</evidence>
<evidence type="ECO:0000256" key="1">
    <source>
        <dbReference type="ARBA" id="ARBA00004651"/>
    </source>
</evidence>
<feature type="transmembrane region" description="Helical" evidence="6">
    <location>
        <begin position="139"/>
        <end position="157"/>
    </location>
</feature>
<comment type="subcellular location">
    <subcellularLocation>
        <location evidence="1">Cell membrane</location>
        <topology evidence="1">Multi-pass membrane protein</topology>
    </subcellularLocation>
</comment>
<keyword evidence="4 6" id="KW-1133">Transmembrane helix</keyword>
<feature type="transmembrane region" description="Helical" evidence="6">
    <location>
        <begin position="84"/>
        <end position="107"/>
    </location>
</feature>
<keyword evidence="9" id="KW-1185">Reference proteome</keyword>
<feature type="transmembrane region" description="Helical" evidence="6">
    <location>
        <begin position="45"/>
        <end position="64"/>
    </location>
</feature>
<feature type="transmembrane region" description="Helical" evidence="6">
    <location>
        <begin position="177"/>
        <end position="198"/>
    </location>
</feature>
<dbReference type="PANTHER" id="PTHR33545">
    <property type="entry name" value="UPF0750 MEMBRANE PROTEIN YITT-RELATED"/>
    <property type="match status" value="1"/>
</dbReference>
<feature type="transmembrane region" description="Helical" evidence="6">
    <location>
        <begin position="204"/>
        <end position="222"/>
    </location>
</feature>
<keyword evidence="3 6" id="KW-0812">Transmembrane</keyword>
<name>A0A0R2AYY9_9LACO</name>
<dbReference type="Pfam" id="PF10035">
    <property type="entry name" value="DUF2179"/>
    <property type="match status" value="1"/>
</dbReference>
<evidence type="ECO:0000256" key="3">
    <source>
        <dbReference type="ARBA" id="ARBA00022692"/>
    </source>
</evidence>
<dbReference type="PANTHER" id="PTHR33545:SF9">
    <property type="entry name" value="UPF0750 MEMBRANE PROTEIN YITE"/>
    <property type="match status" value="1"/>
</dbReference>
<dbReference type="CDD" id="cd16380">
    <property type="entry name" value="YitT_C"/>
    <property type="match status" value="1"/>
</dbReference>
<dbReference type="InterPro" id="IPR051461">
    <property type="entry name" value="UPF0750_membrane"/>
</dbReference>
<sequence length="311" mass="33846">MVAKFCYHTVFLRHPLDLWYDYNTKKLNEGSDRMRQFLNRSEMKPVIMLVALEIIALSINLFFAPHGVAAGGATGIAILVQELANVPVGLTTLAVNAVMLVLAWFLLDRATTKRILLGSVTLPILLAVTPQIMIVQDRLLAIIVGSVVFAIGVAMLYRIDASSGGTTVPPLIFKKYFGLKPAIGLLGIDLIVASFNLPVAGTEAFILAIFSIVLTSIVMNYVETGLDRKKAVYIMSTARGDAVKQNIQADLAHGMTIQHVTGGFSNDQREMLMVVVEQTDFKRLVDTVHAADPEAFMLVTEATEVHGGSFV</sequence>
<reference evidence="8 9" key="1">
    <citation type="journal article" date="2015" name="Genome Announc.">
        <title>Expanding the biotechnology potential of lactobacilli through comparative genomics of 213 strains and associated genera.</title>
        <authorList>
            <person name="Sun Z."/>
            <person name="Harris H.M."/>
            <person name="McCann A."/>
            <person name="Guo C."/>
            <person name="Argimon S."/>
            <person name="Zhang W."/>
            <person name="Yang X."/>
            <person name="Jeffery I.B."/>
            <person name="Cooney J.C."/>
            <person name="Kagawa T.F."/>
            <person name="Liu W."/>
            <person name="Song Y."/>
            <person name="Salvetti E."/>
            <person name="Wrobel A."/>
            <person name="Rasinkangas P."/>
            <person name="Parkhill J."/>
            <person name="Rea M.C."/>
            <person name="O'Sullivan O."/>
            <person name="Ritari J."/>
            <person name="Douillard F.P."/>
            <person name="Paul Ross R."/>
            <person name="Yang R."/>
            <person name="Briner A.E."/>
            <person name="Felis G.E."/>
            <person name="de Vos W.M."/>
            <person name="Barrangou R."/>
            <person name="Klaenhammer T.R."/>
            <person name="Caufield P.W."/>
            <person name="Cui Y."/>
            <person name="Zhang H."/>
            <person name="O'Toole P.W."/>
        </authorList>
    </citation>
    <scope>NUCLEOTIDE SEQUENCE [LARGE SCALE GENOMIC DNA]</scope>
    <source>
        <strain evidence="8 9">DSM 23927</strain>
    </source>
</reference>
<gene>
    <name evidence="8" type="ORF">FC34_GL001159</name>
</gene>
<dbReference type="GO" id="GO:0005886">
    <property type="term" value="C:plasma membrane"/>
    <property type="evidence" value="ECO:0007669"/>
    <property type="project" value="UniProtKB-SubCell"/>
</dbReference>
<evidence type="ECO:0000313" key="9">
    <source>
        <dbReference type="Proteomes" id="UP000051672"/>
    </source>
</evidence>